<dbReference type="GO" id="GO:0032222">
    <property type="term" value="P:regulation of synaptic transmission, cholinergic"/>
    <property type="evidence" value="ECO:0007669"/>
    <property type="project" value="InterPro"/>
</dbReference>
<dbReference type="InterPro" id="IPR050975">
    <property type="entry name" value="Sleep_regulator"/>
</dbReference>
<keyword evidence="5" id="KW-1185">Reference proteome</keyword>
<dbReference type="AlphaFoldDB" id="A0A8S3Z6E9"/>
<evidence type="ECO:0000313" key="5">
    <source>
        <dbReference type="Proteomes" id="UP000678393"/>
    </source>
</evidence>
<dbReference type="OrthoDB" id="6050539at2759"/>
<reference evidence="4" key="1">
    <citation type="submission" date="2021-04" db="EMBL/GenBank/DDBJ databases">
        <authorList>
            <consortium name="Molecular Ecology Group"/>
        </authorList>
    </citation>
    <scope>NUCLEOTIDE SEQUENCE</scope>
</reference>
<protein>
    <recommendedName>
        <fullName evidence="6">Protein quiver</fullName>
    </recommendedName>
</protein>
<evidence type="ECO:0000313" key="4">
    <source>
        <dbReference type="EMBL" id="CAG5125034.1"/>
    </source>
</evidence>
<keyword evidence="2" id="KW-0325">Glycoprotein</keyword>
<organism evidence="4 5">
    <name type="scientific">Candidula unifasciata</name>
    <dbReference type="NCBI Taxonomy" id="100452"/>
    <lineage>
        <taxon>Eukaryota</taxon>
        <taxon>Metazoa</taxon>
        <taxon>Spiralia</taxon>
        <taxon>Lophotrochozoa</taxon>
        <taxon>Mollusca</taxon>
        <taxon>Gastropoda</taxon>
        <taxon>Heterobranchia</taxon>
        <taxon>Euthyneura</taxon>
        <taxon>Panpulmonata</taxon>
        <taxon>Eupulmonata</taxon>
        <taxon>Stylommatophora</taxon>
        <taxon>Helicina</taxon>
        <taxon>Helicoidea</taxon>
        <taxon>Geomitridae</taxon>
        <taxon>Candidula</taxon>
    </lineage>
</organism>
<dbReference type="EMBL" id="CAJHNH020001935">
    <property type="protein sequence ID" value="CAG5125034.1"/>
    <property type="molecule type" value="Genomic_DNA"/>
</dbReference>
<dbReference type="InterPro" id="IPR031424">
    <property type="entry name" value="QVR-like"/>
</dbReference>
<sequence length="107" mass="12028">MLIKLWLPVLLLLLEVQVSNAVYCFICNSIEKPACGDDFRISPYDADSRSYCPGSCVKRRGKRAVGSVPRIEVVRSCVSSRPETCFTEQYNGLKVFTCACNYDFCNV</sequence>
<accession>A0A8S3Z6E9</accession>
<dbReference type="Pfam" id="PF17064">
    <property type="entry name" value="QVR"/>
    <property type="match status" value="1"/>
</dbReference>
<dbReference type="GO" id="GO:0030431">
    <property type="term" value="P:sleep"/>
    <property type="evidence" value="ECO:0007669"/>
    <property type="project" value="InterPro"/>
</dbReference>
<evidence type="ECO:0008006" key="6">
    <source>
        <dbReference type="Google" id="ProtNLM"/>
    </source>
</evidence>
<feature type="signal peptide" evidence="3">
    <location>
        <begin position="1"/>
        <end position="21"/>
    </location>
</feature>
<keyword evidence="1 3" id="KW-0732">Signal</keyword>
<evidence type="ECO:0000256" key="1">
    <source>
        <dbReference type="ARBA" id="ARBA00022729"/>
    </source>
</evidence>
<dbReference type="Proteomes" id="UP000678393">
    <property type="component" value="Unassembled WGS sequence"/>
</dbReference>
<evidence type="ECO:0000256" key="3">
    <source>
        <dbReference type="SAM" id="SignalP"/>
    </source>
</evidence>
<dbReference type="PANTHER" id="PTHR33562">
    <property type="entry name" value="ATILLA, ISOFORM B-RELATED-RELATED"/>
    <property type="match status" value="1"/>
</dbReference>
<name>A0A8S3Z6E9_9EUPU</name>
<proteinExistence type="predicted"/>
<evidence type="ECO:0000256" key="2">
    <source>
        <dbReference type="ARBA" id="ARBA00023180"/>
    </source>
</evidence>
<feature type="chain" id="PRO_5035757733" description="Protein quiver" evidence="3">
    <location>
        <begin position="22"/>
        <end position="107"/>
    </location>
</feature>
<gene>
    <name evidence="4" type="ORF">CUNI_LOCUS10592</name>
</gene>
<comment type="caution">
    <text evidence="4">The sequence shown here is derived from an EMBL/GenBank/DDBJ whole genome shotgun (WGS) entry which is preliminary data.</text>
</comment>